<gene>
    <name evidence="2" type="ORF">PanWU01x14_246510</name>
</gene>
<dbReference type="EMBL" id="JXTB01000299">
    <property type="protein sequence ID" value="PON47142.1"/>
    <property type="molecule type" value="Genomic_DNA"/>
</dbReference>
<reference evidence="3" key="1">
    <citation type="submission" date="2016-06" db="EMBL/GenBank/DDBJ databases">
        <title>Parallel loss of symbiosis genes in relatives of nitrogen-fixing non-legume Parasponia.</title>
        <authorList>
            <person name="Van Velzen R."/>
            <person name="Holmer R."/>
            <person name="Bu F."/>
            <person name="Rutten L."/>
            <person name="Van Zeijl A."/>
            <person name="Liu W."/>
            <person name="Santuari L."/>
            <person name="Cao Q."/>
            <person name="Sharma T."/>
            <person name="Shen D."/>
            <person name="Roswanjaya Y."/>
            <person name="Wardhani T."/>
            <person name="Kalhor M.S."/>
            <person name="Jansen J."/>
            <person name="Van den Hoogen J."/>
            <person name="Gungor B."/>
            <person name="Hartog M."/>
            <person name="Hontelez J."/>
            <person name="Verver J."/>
            <person name="Yang W.-C."/>
            <person name="Schijlen E."/>
            <person name="Repin R."/>
            <person name="Schilthuizen M."/>
            <person name="Schranz E."/>
            <person name="Heidstra R."/>
            <person name="Miyata K."/>
            <person name="Fedorova E."/>
            <person name="Kohlen W."/>
            <person name="Bisseling T."/>
            <person name="Smit S."/>
            <person name="Geurts R."/>
        </authorList>
    </citation>
    <scope>NUCLEOTIDE SEQUENCE [LARGE SCALE GENOMIC DNA]</scope>
    <source>
        <strain evidence="3">cv. WU1-14</strain>
    </source>
</reference>
<organism evidence="2 3">
    <name type="scientific">Parasponia andersonii</name>
    <name type="common">Sponia andersonii</name>
    <dbReference type="NCBI Taxonomy" id="3476"/>
    <lineage>
        <taxon>Eukaryota</taxon>
        <taxon>Viridiplantae</taxon>
        <taxon>Streptophyta</taxon>
        <taxon>Embryophyta</taxon>
        <taxon>Tracheophyta</taxon>
        <taxon>Spermatophyta</taxon>
        <taxon>Magnoliopsida</taxon>
        <taxon>eudicotyledons</taxon>
        <taxon>Gunneridae</taxon>
        <taxon>Pentapetalae</taxon>
        <taxon>rosids</taxon>
        <taxon>fabids</taxon>
        <taxon>Rosales</taxon>
        <taxon>Cannabaceae</taxon>
        <taxon>Parasponia</taxon>
    </lineage>
</organism>
<dbReference type="AlphaFoldDB" id="A0A2P5BEC4"/>
<dbReference type="GO" id="GO:0004523">
    <property type="term" value="F:RNA-DNA hybrid ribonuclease activity"/>
    <property type="evidence" value="ECO:0007669"/>
    <property type="project" value="InterPro"/>
</dbReference>
<keyword evidence="3" id="KW-1185">Reference proteome</keyword>
<sequence length="79" mass="8497">MDATLSKDGNFIGIGVIIQDLRGALSRRLLGASSVFLAECVAIKEELLFAIQHNLPLKDVESDSMNVVLVITTSQPLTV</sequence>
<proteinExistence type="predicted"/>
<dbReference type="GO" id="GO:0003676">
    <property type="term" value="F:nucleic acid binding"/>
    <property type="evidence" value="ECO:0007669"/>
    <property type="project" value="InterPro"/>
</dbReference>
<feature type="domain" description="RNase H type-1" evidence="1">
    <location>
        <begin position="2"/>
        <end position="75"/>
    </location>
</feature>
<evidence type="ECO:0000259" key="1">
    <source>
        <dbReference type="Pfam" id="PF13456"/>
    </source>
</evidence>
<evidence type="ECO:0000313" key="3">
    <source>
        <dbReference type="Proteomes" id="UP000237105"/>
    </source>
</evidence>
<protein>
    <recommendedName>
        <fullName evidence="1">RNase H type-1 domain-containing protein</fullName>
    </recommendedName>
</protein>
<accession>A0A2P5BEC4</accession>
<dbReference type="Pfam" id="PF13456">
    <property type="entry name" value="RVT_3"/>
    <property type="match status" value="1"/>
</dbReference>
<comment type="caution">
    <text evidence="2">The sequence shown here is derived from an EMBL/GenBank/DDBJ whole genome shotgun (WGS) entry which is preliminary data.</text>
</comment>
<evidence type="ECO:0000313" key="2">
    <source>
        <dbReference type="EMBL" id="PON47142.1"/>
    </source>
</evidence>
<dbReference type="InterPro" id="IPR002156">
    <property type="entry name" value="RNaseH_domain"/>
</dbReference>
<dbReference type="Proteomes" id="UP000237105">
    <property type="component" value="Unassembled WGS sequence"/>
</dbReference>
<name>A0A2P5BEC4_PARAD</name>